<name>A0A5J4L7F4_9ZZZZ</name>
<reference evidence="1" key="1">
    <citation type="submission" date="2019-10" db="EMBL/GenBank/DDBJ databases">
        <title>Metagenomic sequencing of thiosulfate-disproportionating enrichment culture.</title>
        <authorList>
            <person name="Umezawa K."/>
            <person name="Kojima H."/>
            <person name="Fukui M."/>
        </authorList>
    </citation>
    <scope>NUCLEOTIDE SEQUENCE</scope>
    <source>
        <strain evidence="1">45J</strain>
    </source>
</reference>
<accession>A0A5J4L7F4</accession>
<evidence type="ECO:0000313" key="1">
    <source>
        <dbReference type="EMBL" id="GER94089.1"/>
    </source>
</evidence>
<comment type="caution">
    <text evidence="1">The sequence shown here is derived from an EMBL/GenBank/DDBJ whole genome shotgun (WGS) entry which is preliminary data.</text>
</comment>
<dbReference type="AlphaFoldDB" id="A0A5J4L7F4"/>
<protein>
    <submittedName>
        <fullName evidence="1">Uncharacterized protein</fullName>
    </submittedName>
</protein>
<proteinExistence type="predicted"/>
<dbReference type="EMBL" id="BLAB01000001">
    <property type="protein sequence ID" value="GER94089.1"/>
    <property type="molecule type" value="Genomic_DNA"/>
</dbReference>
<sequence>MSCHYRRRGQFHLNHVGYKVGRVKKITNSAFPFHLNHVGYKGIPLV</sequence>
<organism evidence="1">
    <name type="scientific">hot springs metagenome</name>
    <dbReference type="NCBI Taxonomy" id="433727"/>
    <lineage>
        <taxon>unclassified sequences</taxon>
        <taxon>metagenomes</taxon>
        <taxon>ecological metagenomes</taxon>
    </lineage>
</organism>
<gene>
    <name evidence="1" type="ORF">A45J_1847</name>
</gene>